<keyword evidence="2" id="KW-1185">Reference proteome</keyword>
<accession>A0A9X2ZB32</accession>
<name>A0A9X2ZB32_9FLAO</name>
<dbReference type="Proteomes" id="UP001151079">
    <property type="component" value="Unassembled WGS sequence"/>
</dbReference>
<dbReference type="RefSeq" id="WP_264204487.1">
    <property type="nucleotide sequence ID" value="NZ_JAOZEW010000001.1"/>
</dbReference>
<reference evidence="1" key="1">
    <citation type="submission" date="2022-10" db="EMBL/GenBank/DDBJ databases">
        <title>Two novel species of Flavobacterium.</title>
        <authorList>
            <person name="Liu Q."/>
            <person name="Xin Y.-H."/>
        </authorList>
    </citation>
    <scope>NUCLEOTIDE SEQUENCE</scope>
    <source>
        <strain evidence="1">LS1R49</strain>
    </source>
</reference>
<proteinExistence type="predicted"/>
<evidence type="ECO:0000313" key="2">
    <source>
        <dbReference type="Proteomes" id="UP001151079"/>
    </source>
</evidence>
<sequence>MSANRNLENLISLNARHLSLKQQDTFTDSEITTELRKLPLHIYLICRSPKILLDMSNSLITTENIKLNFYTNLNGIRKDIFVSTLNRADQQIKEVDCPYPYNYFHAYSDNKSFHSEGKTNLLFKHFSAQNDVYHDEANLEVLYVGQAFGKNGSRITIDRLQSHEKAQKIYFDTQNKYPDYEIWFLSLTFEPTLMTVFDPRSFYNPDQMHIDLEHQVKIESTPISLDQQITILEAALITYFGTSEFNKEYLGFPSNKHISYKEVYDLDFNSVGFELSTYSIWSKLFSKTVDPNFLHYKKFFLHSDTERKEILQRLEE</sequence>
<protein>
    <submittedName>
        <fullName evidence="1">Uncharacterized protein</fullName>
    </submittedName>
</protein>
<dbReference type="AlphaFoldDB" id="A0A9X2ZB32"/>
<dbReference type="EMBL" id="JAOZEW010000001">
    <property type="protein sequence ID" value="MCV9926287.1"/>
    <property type="molecule type" value="Genomic_DNA"/>
</dbReference>
<gene>
    <name evidence="1" type="ORF">OIU83_01375</name>
</gene>
<organism evidence="1 2">
    <name type="scientific">Flavobacterium shii</name>
    <dbReference type="NCBI Taxonomy" id="2987687"/>
    <lineage>
        <taxon>Bacteria</taxon>
        <taxon>Pseudomonadati</taxon>
        <taxon>Bacteroidota</taxon>
        <taxon>Flavobacteriia</taxon>
        <taxon>Flavobacteriales</taxon>
        <taxon>Flavobacteriaceae</taxon>
        <taxon>Flavobacterium</taxon>
    </lineage>
</organism>
<comment type="caution">
    <text evidence="1">The sequence shown here is derived from an EMBL/GenBank/DDBJ whole genome shotgun (WGS) entry which is preliminary data.</text>
</comment>
<evidence type="ECO:0000313" key="1">
    <source>
        <dbReference type="EMBL" id="MCV9926287.1"/>
    </source>
</evidence>